<dbReference type="Gene3D" id="3.10.50.30">
    <property type="entry name" value="Transcription elongation factor, GreA/GreB, C-terminal domain"/>
    <property type="match status" value="1"/>
</dbReference>
<dbReference type="Proteomes" id="UP000754644">
    <property type="component" value="Unassembled WGS sequence"/>
</dbReference>
<keyword evidence="1" id="KW-0648">Protein biosynthesis</keyword>
<dbReference type="GO" id="GO:0003677">
    <property type="term" value="F:DNA binding"/>
    <property type="evidence" value="ECO:0007669"/>
    <property type="project" value="InterPro"/>
</dbReference>
<dbReference type="GO" id="GO:0003746">
    <property type="term" value="F:translation elongation factor activity"/>
    <property type="evidence" value="ECO:0007669"/>
    <property type="project" value="UniProtKB-KW"/>
</dbReference>
<gene>
    <name evidence="1" type="ORF">HQ497_02245</name>
</gene>
<evidence type="ECO:0000313" key="1">
    <source>
        <dbReference type="EMBL" id="NQV64161.1"/>
    </source>
</evidence>
<proteinExistence type="predicted"/>
<comment type="caution">
    <text evidence="1">The sequence shown here is derived from an EMBL/GenBank/DDBJ whole genome shotgun (WGS) entry which is preliminary data.</text>
</comment>
<organism evidence="1 2">
    <name type="scientific">SAR86 cluster bacterium</name>
    <dbReference type="NCBI Taxonomy" id="2030880"/>
    <lineage>
        <taxon>Bacteria</taxon>
        <taxon>Pseudomonadati</taxon>
        <taxon>Pseudomonadota</taxon>
        <taxon>Gammaproteobacteria</taxon>
        <taxon>SAR86 cluster</taxon>
    </lineage>
</organism>
<dbReference type="GO" id="GO:0032784">
    <property type="term" value="P:regulation of DNA-templated transcription elongation"/>
    <property type="evidence" value="ECO:0007669"/>
    <property type="project" value="InterPro"/>
</dbReference>
<keyword evidence="1" id="KW-0251">Elongation factor</keyword>
<accession>A0A972VV65</accession>
<reference evidence="1" key="1">
    <citation type="submission" date="2020-05" db="EMBL/GenBank/DDBJ databases">
        <title>Sulfur intermediates as new biogeochemical hubs in an aquatic model microbial ecosystem.</title>
        <authorList>
            <person name="Vigneron A."/>
        </authorList>
    </citation>
    <scope>NUCLEOTIDE SEQUENCE</scope>
    <source>
        <strain evidence="1">Bin.250</strain>
    </source>
</reference>
<name>A0A972VV65_9GAMM</name>
<protein>
    <submittedName>
        <fullName evidence="1">Transcription elongation factor GreAB</fullName>
    </submittedName>
</protein>
<evidence type="ECO:0000313" key="2">
    <source>
        <dbReference type="Proteomes" id="UP000754644"/>
    </source>
</evidence>
<sequence length="160" mass="17332">MDKLLVLEGILKALALAAQQARNAAQQAHQTATHAENVAENKYDTLGLEAAYLAHGQSLRVVECGLDIEAFQAMKHQPWPADQPIHIGALVCLLGDQNNQRWLFLGPRAGGLKFHVGGREIVLITPSAPLGKALLGCLVNTEITVNINGQHQHHEIIGIY</sequence>
<dbReference type="EMBL" id="JABMOJ010000076">
    <property type="protein sequence ID" value="NQV64161.1"/>
    <property type="molecule type" value="Genomic_DNA"/>
</dbReference>
<dbReference type="InterPro" id="IPR036953">
    <property type="entry name" value="GreA/GreB_C_sf"/>
</dbReference>
<dbReference type="AlphaFoldDB" id="A0A972VV65"/>
<dbReference type="SUPFAM" id="SSF54534">
    <property type="entry name" value="FKBP-like"/>
    <property type="match status" value="1"/>
</dbReference>